<reference evidence="1" key="1">
    <citation type="submission" date="2020-10" db="EMBL/GenBank/DDBJ databases">
        <authorList>
            <person name="Gilroy R."/>
        </authorList>
    </citation>
    <scope>NUCLEOTIDE SEQUENCE</scope>
    <source>
        <strain evidence="1">CHK147-3167</strain>
    </source>
</reference>
<dbReference type="AlphaFoldDB" id="A0A9D0ZU63"/>
<evidence type="ECO:0000313" key="2">
    <source>
        <dbReference type="Proteomes" id="UP000886786"/>
    </source>
</evidence>
<sequence length="292" mass="34393">MILNVSGRTDIVAFYSKWFMNRYREGYVDVRNPFYPKLVSRIYFDDVDLIVFCTKNPIPILKYLKEIDKPIIFQVTLTPYKKDVEPNVIFKGKVIESIKDLSSIVGIDNLYVRYDPILINDRYTVNYHIKAFKHLCEILNGYVSHIIISFVDDYKNVQKNMKFLKLKKISEDDVKEIAINFSKTVKENGMTIQTCYEEDNLTEYGFIDDVCVSKEAAYRLTGKKFRKWQARKCGCVEMVDIGVYNSCKHFCKYCYANYDEEKVVENFKYHDDNSSLLIGKISENDTIKVRRR</sequence>
<reference evidence="1" key="2">
    <citation type="journal article" date="2021" name="PeerJ">
        <title>Extensive microbial diversity within the chicken gut microbiome revealed by metagenomics and culture.</title>
        <authorList>
            <person name="Gilroy R."/>
            <person name="Ravi A."/>
            <person name="Getino M."/>
            <person name="Pursley I."/>
            <person name="Horton D.L."/>
            <person name="Alikhan N.F."/>
            <person name="Baker D."/>
            <person name="Gharbi K."/>
            <person name="Hall N."/>
            <person name="Watson M."/>
            <person name="Adriaenssens E.M."/>
            <person name="Foster-Nyarko E."/>
            <person name="Jarju S."/>
            <person name="Secka A."/>
            <person name="Antonio M."/>
            <person name="Oren A."/>
            <person name="Chaudhuri R.R."/>
            <person name="La Ragione R."/>
            <person name="Hildebrand F."/>
            <person name="Pallen M.J."/>
        </authorList>
    </citation>
    <scope>NUCLEOTIDE SEQUENCE</scope>
    <source>
        <strain evidence="1">CHK147-3167</strain>
    </source>
</reference>
<name>A0A9D0ZU63_9FIRM</name>
<evidence type="ECO:0000313" key="1">
    <source>
        <dbReference type="EMBL" id="HIQ91572.1"/>
    </source>
</evidence>
<proteinExistence type="predicted"/>
<gene>
    <name evidence="1" type="ORF">IAB27_08190</name>
</gene>
<protein>
    <submittedName>
        <fullName evidence="1">DUF1848 domain-containing protein</fullName>
    </submittedName>
</protein>
<comment type="caution">
    <text evidence="1">The sequence shown here is derived from an EMBL/GenBank/DDBJ whole genome shotgun (WGS) entry which is preliminary data.</text>
</comment>
<organism evidence="1 2">
    <name type="scientific">Candidatus Coprosoma intestinipullorum</name>
    <dbReference type="NCBI Taxonomy" id="2840752"/>
    <lineage>
        <taxon>Bacteria</taxon>
        <taxon>Bacillati</taxon>
        <taxon>Bacillota</taxon>
        <taxon>Bacillota incertae sedis</taxon>
        <taxon>Candidatus Coprosoma</taxon>
    </lineage>
</organism>
<dbReference type="EMBL" id="DVFV01000140">
    <property type="protein sequence ID" value="HIQ91572.1"/>
    <property type="molecule type" value="Genomic_DNA"/>
</dbReference>
<dbReference type="InterPro" id="IPR014998">
    <property type="entry name" value="DUF1848"/>
</dbReference>
<dbReference type="Pfam" id="PF08902">
    <property type="entry name" value="DUF1848"/>
    <property type="match status" value="1"/>
</dbReference>
<accession>A0A9D0ZU63</accession>
<dbReference type="Proteomes" id="UP000886786">
    <property type="component" value="Unassembled WGS sequence"/>
</dbReference>